<feature type="region of interest" description="Disordered" evidence="1">
    <location>
        <begin position="36"/>
        <end position="60"/>
    </location>
</feature>
<protein>
    <submittedName>
        <fullName evidence="2">Uncharacterized protein</fullName>
    </submittedName>
</protein>
<evidence type="ECO:0000256" key="1">
    <source>
        <dbReference type="SAM" id="MobiDB-lite"/>
    </source>
</evidence>
<accession>A0A8H8DFS8</accession>
<organism evidence="2 3">
    <name type="scientific">Olpidium bornovanus</name>
    <dbReference type="NCBI Taxonomy" id="278681"/>
    <lineage>
        <taxon>Eukaryota</taxon>
        <taxon>Fungi</taxon>
        <taxon>Fungi incertae sedis</taxon>
        <taxon>Olpidiomycota</taxon>
        <taxon>Olpidiomycotina</taxon>
        <taxon>Olpidiomycetes</taxon>
        <taxon>Olpidiales</taxon>
        <taxon>Olpidiaceae</taxon>
        <taxon>Olpidium</taxon>
    </lineage>
</organism>
<reference evidence="2 3" key="1">
    <citation type="journal article" name="Sci. Rep.">
        <title>Genome-scale phylogenetic analyses confirm Olpidium as the closest living zoosporic fungus to the non-flagellated, terrestrial fungi.</title>
        <authorList>
            <person name="Chang Y."/>
            <person name="Rochon D."/>
            <person name="Sekimoto S."/>
            <person name="Wang Y."/>
            <person name="Chovatia M."/>
            <person name="Sandor L."/>
            <person name="Salamov A."/>
            <person name="Grigoriev I.V."/>
            <person name="Stajich J.E."/>
            <person name="Spatafora J.W."/>
        </authorList>
    </citation>
    <scope>NUCLEOTIDE SEQUENCE [LARGE SCALE GENOMIC DNA]</scope>
    <source>
        <strain evidence="2">S191</strain>
    </source>
</reference>
<evidence type="ECO:0000313" key="3">
    <source>
        <dbReference type="Proteomes" id="UP000673691"/>
    </source>
</evidence>
<feature type="compositionally biased region" description="Polar residues" evidence="1">
    <location>
        <begin position="40"/>
        <end position="60"/>
    </location>
</feature>
<gene>
    <name evidence="2" type="ORF">BJ554DRAFT_3482</name>
</gene>
<name>A0A8H8DFS8_9FUNG</name>
<dbReference type="AlphaFoldDB" id="A0A8H8DFS8"/>
<evidence type="ECO:0000313" key="2">
    <source>
        <dbReference type="EMBL" id="KAG5456698.1"/>
    </source>
</evidence>
<dbReference type="EMBL" id="JAEFCI010011309">
    <property type="protein sequence ID" value="KAG5456698.1"/>
    <property type="molecule type" value="Genomic_DNA"/>
</dbReference>
<dbReference type="Proteomes" id="UP000673691">
    <property type="component" value="Unassembled WGS sequence"/>
</dbReference>
<keyword evidence="3" id="KW-1185">Reference proteome</keyword>
<sequence length="60" mass="6622">MDPSVGMRQPDGTIVSFSRKGMPSWLPHNLTNRPDLVLQDGTTPRTEFSLTHPQETSSAV</sequence>
<comment type="caution">
    <text evidence="2">The sequence shown here is derived from an EMBL/GenBank/DDBJ whole genome shotgun (WGS) entry which is preliminary data.</text>
</comment>
<proteinExistence type="predicted"/>